<proteinExistence type="predicted"/>
<reference evidence="2 3" key="1">
    <citation type="submission" date="2021-04" db="EMBL/GenBank/DDBJ databases">
        <title>Chitinophaga sp. nov., isolated from the rhizosphere soil.</title>
        <authorList>
            <person name="He S."/>
        </authorList>
    </citation>
    <scope>NUCLEOTIDE SEQUENCE [LARGE SCALE GENOMIC DNA]</scope>
    <source>
        <strain evidence="2 3">2R12</strain>
    </source>
</reference>
<evidence type="ECO:0000256" key="1">
    <source>
        <dbReference type="SAM" id="Phobius"/>
    </source>
</evidence>
<sequence length="132" mass="15746">MELHLKIAGYIQVLLSILHIFFPRYFNWKKEFAAVGLLNRQMMYVHTFFIGLAVFLMGLCCIYVPEEMLQTRLGHLLVLGLFIFWACRLLFQFFVYSPVLWKGKRFETTIHVLFSLIWGYVTMVFLLAWHMV</sequence>
<dbReference type="EMBL" id="JAGTXB010000004">
    <property type="protein sequence ID" value="MBS0027792.1"/>
    <property type="molecule type" value="Genomic_DNA"/>
</dbReference>
<feature type="transmembrane region" description="Helical" evidence="1">
    <location>
        <begin position="46"/>
        <end position="64"/>
    </location>
</feature>
<evidence type="ECO:0000313" key="3">
    <source>
        <dbReference type="Proteomes" id="UP000676386"/>
    </source>
</evidence>
<protein>
    <submittedName>
        <fullName evidence="2">Uncharacterized protein</fullName>
    </submittedName>
</protein>
<keyword evidence="1" id="KW-0812">Transmembrane</keyword>
<keyword evidence="1" id="KW-0472">Membrane</keyword>
<evidence type="ECO:0000313" key="2">
    <source>
        <dbReference type="EMBL" id="MBS0027792.1"/>
    </source>
</evidence>
<feature type="transmembrane region" description="Helical" evidence="1">
    <location>
        <begin position="7"/>
        <end position="26"/>
    </location>
</feature>
<organism evidence="2 3">
    <name type="scientific">Chitinophaga hostae</name>
    <dbReference type="NCBI Taxonomy" id="2831022"/>
    <lineage>
        <taxon>Bacteria</taxon>
        <taxon>Pseudomonadati</taxon>
        <taxon>Bacteroidota</taxon>
        <taxon>Chitinophagia</taxon>
        <taxon>Chitinophagales</taxon>
        <taxon>Chitinophagaceae</taxon>
        <taxon>Chitinophaga</taxon>
    </lineage>
</organism>
<dbReference type="Proteomes" id="UP000676386">
    <property type="component" value="Unassembled WGS sequence"/>
</dbReference>
<comment type="caution">
    <text evidence="2">The sequence shown here is derived from an EMBL/GenBank/DDBJ whole genome shotgun (WGS) entry which is preliminary data.</text>
</comment>
<keyword evidence="3" id="KW-1185">Reference proteome</keyword>
<dbReference type="RefSeq" id="WP_211972905.1">
    <property type="nucleotide sequence ID" value="NZ_CBFHAM010000019.1"/>
</dbReference>
<gene>
    <name evidence="2" type="ORF">KE626_10775</name>
</gene>
<keyword evidence="1" id="KW-1133">Transmembrane helix</keyword>
<feature type="transmembrane region" description="Helical" evidence="1">
    <location>
        <begin position="108"/>
        <end position="129"/>
    </location>
</feature>
<accession>A0ABS5J047</accession>
<name>A0ABS5J047_9BACT</name>
<feature type="transmembrane region" description="Helical" evidence="1">
    <location>
        <begin position="76"/>
        <end position="96"/>
    </location>
</feature>